<sequence>MMTRDASIDVTKLDGDWILDALPESIHKHVLFACLIGSHAEGLATVTSDIDVMLVHKDDASRTLFFGANGPTLCGGLRIDIIAFSHNEVMRLLESGRGDLNKLSTRQVELIHKILKGRPIFNHRNHQNLIANIRIEDFNRGMYFRYLWMANDQYTDLVGLIEGGHIREAAETARSLTRSYTDAFLAMRGDTYPRSKWRLSKLERSLSQKSLLFREILGIEFGGAREINDESLYRLIYRCMAVVRMLQISCYFNSELVEYLYAPPCTADYISRINQIERSGEKFILRHALEEKVVDPLTAICLLVDEQRSDADIYSALKFVNFDGGFSLQSIARRRQILKNLGFLS</sequence>
<name>A0A494WXZ8_9BURK</name>
<dbReference type="InterPro" id="IPR043519">
    <property type="entry name" value="NT_sf"/>
</dbReference>
<evidence type="ECO:0000313" key="1">
    <source>
        <dbReference type="EMBL" id="RKP43415.1"/>
    </source>
</evidence>
<keyword evidence="2" id="KW-1185">Reference proteome</keyword>
<dbReference type="CDD" id="cd05403">
    <property type="entry name" value="NT_KNTase_like"/>
    <property type="match status" value="1"/>
</dbReference>
<dbReference type="OrthoDB" id="8328220at2"/>
<organism evidence="1 2">
    <name type="scientific">Trinickia fusca</name>
    <dbReference type="NCBI Taxonomy" id="2419777"/>
    <lineage>
        <taxon>Bacteria</taxon>
        <taxon>Pseudomonadati</taxon>
        <taxon>Pseudomonadota</taxon>
        <taxon>Betaproteobacteria</taxon>
        <taxon>Burkholderiales</taxon>
        <taxon>Burkholderiaceae</taxon>
        <taxon>Trinickia</taxon>
    </lineage>
</organism>
<dbReference type="Gene3D" id="3.30.460.10">
    <property type="entry name" value="Beta Polymerase, domain 2"/>
    <property type="match status" value="1"/>
</dbReference>
<dbReference type="AlphaFoldDB" id="A0A494WXZ8"/>
<dbReference type="InterPro" id="IPR018775">
    <property type="entry name" value="RlaP"/>
</dbReference>
<dbReference type="RefSeq" id="WP_121281762.1">
    <property type="nucleotide sequence ID" value="NZ_RBZV01000021.1"/>
</dbReference>
<dbReference type="Pfam" id="PF10127">
    <property type="entry name" value="RlaP"/>
    <property type="match status" value="1"/>
</dbReference>
<dbReference type="Proteomes" id="UP000280434">
    <property type="component" value="Unassembled WGS sequence"/>
</dbReference>
<comment type="caution">
    <text evidence="1">The sequence shown here is derived from an EMBL/GenBank/DDBJ whole genome shotgun (WGS) entry which is preliminary data.</text>
</comment>
<proteinExistence type="predicted"/>
<accession>A0A494WXZ8</accession>
<reference evidence="1 2" key="1">
    <citation type="submission" date="2018-10" db="EMBL/GenBank/DDBJ databases">
        <title>Paraburkholderia sp. 7MK8-2, isolated from soil.</title>
        <authorList>
            <person name="Gao Z.-H."/>
            <person name="Qiu L.-H."/>
        </authorList>
    </citation>
    <scope>NUCLEOTIDE SEQUENCE [LARGE SCALE GENOMIC DNA]</scope>
    <source>
        <strain evidence="1 2">7MK8-2</strain>
    </source>
</reference>
<evidence type="ECO:0000313" key="2">
    <source>
        <dbReference type="Proteomes" id="UP000280434"/>
    </source>
</evidence>
<dbReference type="EMBL" id="RBZV01000021">
    <property type="protein sequence ID" value="RKP43415.1"/>
    <property type="molecule type" value="Genomic_DNA"/>
</dbReference>
<gene>
    <name evidence="1" type="ORF">D7S89_26065</name>
</gene>
<protein>
    <submittedName>
        <fullName evidence="1">Uncharacterized protein</fullName>
    </submittedName>
</protein>
<dbReference type="SUPFAM" id="SSF81301">
    <property type="entry name" value="Nucleotidyltransferase"/>
    <property type="match status" value="1"/>
</dbReference>